<dbReference type="FunFam" id="3.40.190.290:FF:000001">
    <property type="entry name" value="Transcriptional regulator, LysR family"/>
    <property type="match status" value="1"/>
</dbReference>
<proteinExistence type="inferred from homology"/>
<evidence type="ECO:0000313" key="7">
    <source>
        <dbReference type="Proteomes" id="UP000199548"/>
    </source>
</evidence>
<dbReference type="PROSITE" id="PS50931">
    <property type="entry name" value="HTH_LYSR"/>
    <property type="match status" value="1"/>
</dbReference>
<dbReference type="Proteomes" id="UP000199548">
    <property type="component" value="Unassembled WGS sequence"/>
</dbReference>
<evidence type="ECO:0000259" key="5">
    <source>
        <dbReference type="PROSITE" id="PS50931"/>
    </source>
</evidence>
<dbReference type="PANTHER" id="PTHR30537:SF5">
    <property type="entry name" value="HTH-TYPE TRANSCRIPTIONAL ACTIVATOR TTDR-RELATED"/>
    <property type="match status" value="1"/>
</dbReference>
<evidence type="ECO:0000256" key="1">
    <source>
        <dbReference type="ARBA" id="ARBA00009437"/>
    </source>
</evidence>
<dbReference type="InterPro" id="IPR036390">
    <property type="entry name" value="WH_DNA-bd_sf"/>
</dbReference>
<keyword evidence="3" id="KW-0238">DNA-binding</keyword>
<dbReference type="RefSeq" id="WP_211367890.1">
    <property type="nucleotide sequence ID" value="NZ_CP041743.1"/>
</dbReference>
<dbReference type="EMBL" id="FOQU01000004">
    <property type="protein sequence ID" value="SFI84564.1"/>
    <property type="molecule type" value="Genomic_DNA"/>
</dbReference>
<dbReference type="CDD" id="cd08477">
    <property type="entry name" value="PBP2_CrgA_like_8"/>
    <property type="match status" value="1"/>
</dbReference>
<evidence type="ECO:0000256" key="2">
    <source>
        <dbReference type="ARBA" id="ARBA00023015"/>
    </source>
</evidence>
<keyword evidence="2" id="KW-0805">Transcription regulation</keyword>
<sequence length="294" mass="32760">MLDRLLSMSVFVCAADRRSFAAAAEVFGISPTMVGKHVRFLEERVGAKLLNRTTRQQSLTEVGRLYYERCRQVLADADAADACADEMRAAPRGVLKVHAPVSFGSQRLVPALARYLRRYPGVDVDLTLADRPIDWVEKGYDAAIQIGELADSGFVARELKRYRMWLCAAPAYLAEAGIPQTAADLSAHNCLGFSYWQKKNIWRLSRGELTESVPVKGRLTVNNGQALRTAAIAGLGVIMQPEVLVEDDVATGRLIRLLPDYELPSRPVHLLYLADRRLTLKLRSFVDFVVESLR</sequence>
<dbReference type="Gene3D" id="1.10.10.10">
    <property type="entry name" value="Winged helix-like DNA-binding domain superfamily/Winged helix DNA-binding domain"/>
    <property type="match status" value="1"/>
</dbReference>
<dbReference type="Pfam" id="PF03466">
    <property type="entry name" value="LysR_substrate"/>
    <property type="match status" value="1"/>
</dbReference>
<dbReference type="InterPro" id="IPR036388">
    <property type="entry name" value="WH-like_DNA-bd_sf"/>
</dbReference>
<dbReference type="InterPro" id="IPR000847">
    <property type="entry name" value="LysR_HTH_N"/>
</dbReference>
<dbReference type="Gene3D" id="3.40.190.290">
    <property type="match status" value="1"/>
</dbReference>
<dbReference type="InterPro" id="IPR058163">
    <property type="entry name" value="LysR-type_TF_proteobact-type"/>
</dbReference>
<feature type="domain" description="HTH lysR-type" evidence="5">
    <location>
        <begin position="1"/>
        <end position="60"/>
    </location>
</feature>
<dbReference type="FunFam" id="1.10.10.10:FF:000001">
    <property type="entry name" value="LysR family transcriptional regulator"/>
    <property type="match status" value="1"/>
</dbReference>
<dbReference type="Pfam" id="PF00126">
    <property type="entry name" value="HTH_1"/>
    <property type="match status" value="1"/>
</dbReference>
<dbReference type="SUPFAM" id="SSF53850">
    <property type="entry name" value="Periplasmic binding protein-like II"/>
    <property type="match status" value="1"/>
</dbReference>
<dbReference type="GO" id="GO:0043565">
    <property type="term" value="F:sequence-specific DNA binding"/>
    <property type="evidence" value="ECO:0007669"/>
    <property type="project" value="TreeGrafter"/>
</dbReference>
<evidence type="ECO:0000313" key="6">
    <source>
        <dbReference type="EMBL" id="SFI84564.1"/>
    </source>
</evidence>
<dbReference type="GO" id="GO:0003700">
    <property type="term" value="F:DNA-binding transcription factor activity"/>
    <property type="evidence" value="ECO:0007669"/>
    <property type="project" value="InterPro"/>
</dbReference>
<dbReference type="AlphaFoldDB" id="A0A1I3LIH4"/>
<protein>
    <submittedName>
        <fullName evidence="6">Transcriptional regulator, LysR family</fullName>
    </submittedName>
</protein>
<dbReference type="SUPFAM" id="SSF46785">
    <property type="entry name" value="Winged helix' DNA-binding domain"/>
    <property type="match status" value="1"/>
</dbReference>
<evidence type="ECO:0000256" key="4">
    <source>
        <dbReference type="ARBA" id="ARBA00023163"/>
    </source>
</evidence>
<organism evidence="6 7">
    <name type="scientific">Paraburkholderia megapolitana</name>
    <dbReference type="NCBI Taxonomy" id="420953"/>
    <lineage>
        <taxon>Bacteria</taxon>
        <taxon>Pseudomonadati</taxon>
        <taxon>Pseudomonadota</taxon>
        <taxon>Betaproteobacteria</taxon>
        <taxon>Burkholderiales</taxon>
        <taxon>Burkholderiaceae</taxon>
        <taxon>Paraburkholderia</taxon>
    </lineage>
</organism>
<evidence type="ECO:0000256" key="3">
    <source>
        <dbReference type="ARBA" id="ARBA00023125"/>
    </source>
</evidence>
<keyword evidence="4" id="KW-0804">Transcription</keyword>
<dbReference type="STRING" id="420953.SAMN05192543_104440"/>
<comment type="similarity">
    <text evidence="1">Belongs to the LysR transcriptional regulatory family.</text>
</comment>
<accession>A0A1I3LIH4</accession>
<dbReference type="InterPro" id="IPR005119">
    <property type="entry name" value="LysR_subst-bd"/>
</dbReference>
<keyword evidence="7" id="KW-1185">Reference proteome</keyword>
<gene>
    <name evidence="6" type="ORF">SAMN05192543_104440</name>
</gene>
<reference evidence="6 7" key="1">
    <citation type="submission" date="2016-10" db="EMBL/GenBank/DDBJ databases">
        <authorList>
            <person name="de Groot N.N."/>
        </authorList>
    </citation>
    <scope>NUCLEOTIDE SEQUENCE [LARGE SCALE GENOMIC DNA]</scope>
    <source>
        <strain evidence="6 7">LMG 23650</strain>
    </source>
</reference>
<dbReference type="PANTHER" id="PTHR30537">
    <property type="entry name" value="HTH-TYPE TRANSCRIPTIONAL REGULATOR"/>
    <property type="match status" value="1"/>
</dbReference>
<name>A0A1I3LIH4_9BURK</name>
<dbReference type="GO" id="GO:0006351">
    <property type="term" value="P:DNA-templated transcription"/>
    <property type="evidence" value="ECO:0007669"/>
    <property type="project" value="TreeGrafter"/>
</dbReference>